<feature type="domain" description="Methyltransferase" evidence="1">
    <location>
        <begin position="66"/>
        <end position="188"/>
    </location>
</feature>
<dbReference type="InterPro" id="IPR025714">
    <property type="entry name" value="Methyltranfer_dom"/>
</dbReference>
<protein>
    <recommendedName>
        <fullName evidence="1">Methyltransferase domain-containing protein</fullName>
    </recommendedName>
</protein>
<dbReference type="PANTHER" id="PTHR43861">
    <property type="entry name" value="TRANS-ACONITATE 2-METHYLTRANSFERASE-RELATED"/>
    <property type="match status" value="1"/>
</dbReference>
<dbReference type="Pfam" id="PF13847">
    <property type="entry name" value="Methyltransf_31"/>
    <property type="match status" value="1"/>
</dbReference>
<dbReference type="CDD" id="cd02440">
    <property type="entry name" value="AdoMet_MTases"/>
    <property type="match status" value="1"/>
</dbReference>
<reference evidence="2" key="1">
    <citation type="journal article" date="2014" name="Front. Microbiol.">
        <title>High frequency of phylogenetically diverse reductive dehalogenase-homologous genes in deep subseafloor sedimentary metagenomes.</title>
        <authorList>
            <person name="Kawai M."/>
            <person name="Futagami T."/>
            <person name="Toyoda A."/>
            <person name="Takaki Y."/>
            <person name="Nishi S."/>
            <person name="Hori S."/>
            <person name="Arai W."/>
            <person name="Tsubouchi T."/>
            <person name="Morono Y."/>
            <person name="Uchiyama I."/>
            <person name="Ito T."/>
            <person name="Fujiyama A."/>
            <person name="Inagaki F."/>
            <person name="Takami H."/>
        </authorList>
    </citation>
    <scope>NUCLEOTIDE SEQUENCE</scope>
    <source>
        <strain evidence="2">Expedition CK06-06</strain>
    </source>
</reference>
<comment type="caution">
    <text evidence="2">The sequence shown here is derived from an EMBL/GenBank/DDBJ whole genome shotgun (WGS) entry which is preliminary data.</text>
</comment>
<evidence type="ECO:0000259" key="1">
    <source>
        <dbReference type="Pfam" id="PF13847"/>
    </source>
</evidence>
<proteinExistence type="predicted"/>
<name>X1DIQ0_9ZZZZ</name>
<gene>
    <name evidence="2" type="ORF">S01H4_42354</name>
</gene>
<dbReference type="InterPro" id="IPR029063">
    <property type="entry name" value="SAM-dependent_MTases_sf"/>
</dbReference>
<evidence type="ECO:0000313" key="2">
    <source>
        <dbReference type="EMBL" id="GAH04894.1"/>
    </source>
</evidence>
<organism evidence="2">
    <name type="scientific">marine sediment metagenome</name>
    <dbReference type="NCBI Taxonomy" id="412755"/>
    <lineage>
        <taxon>unclassified sequences</taxon>
        <taxon>metagenomes</taxon>
        <taxon>ecological metagenomes</taxon>
    </lineage>
</organism>
<dbReference type="EMBL" id="BART01023249">
    <property type="protein sequence ID" value="GAH04894.1"/>
    <property type="molecule type" value="Genomic_DNA"/>
</dbReference>
<dbReference type="AlphaFoldDB" id="X1DIQ0"/>
<dbReference type="SUPFAM" id="SSF53335">
    <property type="entry name" value="S-adenosyl-L-methionine-dependent methyltransferases"/>
    <property type="match status" value="1"/>
</dbReference>
<dbReference type="Gene3D" id="3.40.50.150">
    <property type="entry name" value="Vaccinia Virus protein VP39"/>
    <property type="match status" value="1"/>
</dbReference>
<sequence length="192" mass="22104">MKEHIFLQLFLILTCSFSSSIHGENSSPKDHKLGWNSKELVTLYFHNSELQTQWAWEALSKYRFKGHEKILDFGSGTGKLSALMSFMVPEGEVTGIDISDDMVFYSKKMFPKEHYHNLKFLLSPDIDFENFSENKFDLVTSFCVFHLIPNPSVVLQNLKKAMSPNGHLVITLPIGRNAEFFKQYLKKCTRGD</sequence>
<accession>X1DIQ0</accession>
<dbReference type="PANTHER" id="PTHR43861:SF1">
    <property type="entry name" value="TRANS-ACONITATE 2-METHYLTRANSFERASE"/>
    <property type="match status" value="1"/>
</dbReference>